<feature type="domain" description="EamA" evidence="7">
    <location>
        <begin position="6"/>
        <end position="133"/>
    </location>
</feature>
<evidence type="ECO:0000256" key="6">
    <source>
        <dbReference type="SAM" id="Phobius"/>
    </source>
</evidence>
<evidence type="ECO:0000313" key="8">
    <source>
        <dbReference type="EMBL" id="GAB97252.1"/>
    </source>
</evidence>
<feature type="transmembrane region" description="Helical" evidence="6">
    <location>
        <begin position="64"/>
        <end position="82"/>
    </location>
</feature>
<accession>K6WYT1</accession>
<evidence type="ECO:0000256" key="3">
    <source>
        <dbReference type="ARBA" id="ARBA00022692"/>
    </source>
</evidence>
<feature type="transmembrane region" description="Helical" evidence="6">
    <location>
        <begin position="206"/>
        <end position="228"/>
    </location>
</feature>
<dbReference type="PANTHER" id="PTHR32322:SF2">
    <property type="entry name" value="EAMA DOMAIN-CONTAINING PROTEIN"/>
    <property type="match status" value="1"/>
</dbReference>
<organism evidence="8 9">
    <name type="scientific">Kineosphaera limosa NBRC 100340</name>
    <dbReference type="NCBI Taxonomy" id="1184609"/>
    <lineage>
        <taxon>Bacteria</taxon>
        <taxon>Bacillati</taxon>
        <taxon>Actinomycetota</taxon>
        <taxon>Actinomycetes</taxon>
        <taxon>Micrococcales</taxon>
        <taxon>Dermatophilaceae</taxon>
        <taxon>Kineosphaera</taxon>
    </lineage>
</organism>
<dbReference type="STRING" id="1184609.KILIM_061_00360"/>
<evidence type="ECO:0000313" key="9">
    <source>
        <dbReference type="Proteomes" id="UP000008366"/>
    </source>
</evidence>
<evidence type="ECO:0000259" key="7">
    <source>
        <dbReference type="Pfam" id="PF00892"/>
    </source>
</evidence>
<keyword evidence="5 6" id="KW-0472">Membrane</keyword>
<feature type="transmembrane region" description="Helical" evidence="6">
    <location>
        <begin position="33"/>
        <end position="52"/>
    </location>
</feature>
<dbReference type="eggNOG" id="COG0697">
    <property type="taxonomic scope" value="Bacteria"/>
</dbReference>
<dbReference type="RefSeq" id="WP_006593784.1">
    <property type="nucleotide sequence ID" value="NZ_BAHD01000061.1"/>
</dbReference>
<feature type="transmembrane region" description="Helical" evidence="6">
    <location>
        <begin position="116"/>
        <end position="133"/>
    </location>
</feature>
<dbReference type="GO" id="GO:0016020">
    <property type="term" value="C:membrane"/>
    <property type="evidence" value="ECO:0007669"/>
    <property type="project" value="UniProtKB-SubCell"/>
</dbReference>
<dbReference type="InterPro" id="IPR000620">
    <property type="entry name" value="EamA_dom"/>
</dbReference>
<feature type="transmembrane region" description="Helical" evidence="6">
    <location>
        <begin position="145"/>
        <end position="164"/>
    </location>
</feature>
<feature type="transmembrane region" description="Helical" evidence="6">
    <location>
        <begin position="260"/>
        <end position="279"/>
    </location>
</feature>
<feature type="transmembrane region" description="Helical" evidence="6">
    <location>
        <begin position="88"/>
        <end position="109"/>
    </location>
</feature>
<reference evidence="8 9" key="1">
    <citation type="submission" date="2012-08" db="EMBL/GenBank/DDBJ databases">
        <title>Whole genome shotgun sequence of Kineosphaera limosa NBRC 100340.</title>
        <authorList>
            <person name="Yoshida I."/>
            <person name="Isaki S."/>
            <person name="Hosoyama A."/>
            <person name="Tsuchikane K."/>
            <person name="Katsumata H."/>
            <person name="Ando Y."/>
            <person name="Ohji S."/>
            <person name="Hamada M."/>
            <person name="Tamura T."/>
            <person name="Yamazoe A."/>
            <person name="Yamazaki S."/>
            <person name="Fujita N."/>
        </authorList>
    </citation>
    <scope>NUCLEOTIDE SEQUENCE [LARGE SCALE GENOMIC DNA]</scope>
    <source>
        <strain evidence="8 9">NBRC 100340</strain>
    </source>
</reference>
<dbReference type="InterPro" id="IPR037185">
    <property type="entry name" value="EmrE-like"/>
</dbReference>
<sequence length="307" mass="31175">MALALPLAFVLLWSSGFIGAELGARVTTPDTLLMWRFVVASALLLLVCAATGRRITSATLRRHVPLGVLMQFVYLAGVFHGVEAGVSGSTVALVAALQPVLVAVVGILALRESLSWRAAVGLALGFGGVALVVSDGLGAGSAPGWAYLLPIGGMLALALGTILAQRVPDRGDLLAGLTVQTVTAAVGFTVWALLAGTAAPSPTRTFAGAVAWVVVLAGFGGYGTYLLLLATRGAATVSALLYLTPPTTALWSAMMFGTPIRAAALLGMAVSTLGVLVFLRARRRSVAGSRAAGSRDTGGRVDGDPIA</sequence>
<feature type="domain" description="EamA" evidence="7">
    <location>
        <begin position="145"/>
        <end position="279"/>
    </location>
</feature>
<keyword evidence="4 6" id="KW-1133">Transmembrane helix</keyword>
<dbReference type="InterPro" id="IPR050638">
    <property type="entry name" value="AA-Vitamin_Transporters"/>
</dbReference>
<evidence type="ECO:0000256" key="1">
    <source>
        <dbReference type="ARBA" id="ARBA00004141"/>
    </source>
</evidence>
<comment type="subcellular location">
    <subcellularLocation>
        <location evidence="1">Membrane</location>
        <topology evidence="1">Multi-pass membrane protein</topology>
    </subcellularLocation>
</comment>
<dbReference type="EMBL" id="BAHD01000061">
    <property type="protein sequence ID" value="GAB97252.1"/>
    <property type="molecule type" value="Genomic_DNA"/>
</dbReference>
<proteinExistence type="inferred from homology"/>
<name>K6WYT1_9MICO</name>
<dbReference type="SUPFAM" id="SSF103481">
    <property type="entry name" value="Multidrug resistance efflux transporter EmrE"/>
    <property type="match status" value="2"/>
</dbReference>
<protein>
    <recommendedName>
        <fullName evidence="7">EamA domain-containing protein</fullName>
    </recommendedName>
</protein>
<feature type="transmembrane region" description="Helical" evidence="6">
    <location>
        <begin position="173"/>
        <end position="194"/>
    </location>
</feature>
<dbReference type="Proteomes" id="UP000008366">
    <property type="component" value="Unassembled WGS sequence"/>
</dbReference>
<evidence type="ECO:0000256" key="5">
    <source>
        <dbReference type="ARBA" id="ARBA00023136"/>
    </source>
</evidence>
<keyword evidence="3 6" id="KW-0812">Transmembrane</keyword>
<gene>
    <name evidence="8" type="ORF">KILIM_061_00360</name>
</gene>
<comment type="similarity">
    <text evidence="2">Belongs to the EamA transporter family.</text>
</comment>
<dbReference type="PANTHER" id="PTHR32322">
    <property type="entry name" value="INNER MEMBRANE TRANSPORTER"/>
    <property type="match status" value="1"/>
</dbReference>
<evidence type="ECO:0000256" key="4">
    <source>
        <dbReference type="ARBA" id="ARBA00022989"/>
    </source>
</evidence>
<dbReference type="Pfam" id="PF00892">
    <property type="entry name" value="EamA"/>
    <property type="match status" value="2"/>
</dbReference>
<feature type="transmembrane region" description="Helical" evidence="6">
    <location>
        <begin position="235"/>
        <end position="254"/>
    </location>
</feature>
<dbReference type="AlphaFoldDB" id="K6WYT1"/>
<comment type="caution">
    <text evidence="8">The sequence shown here is derived from an EMBL/GenBank/DDBJ whole genome shotgun (WGS) entry which is preliminary data.</text>
</comment>
<evidence type="ECO:0000256" key="2">
    <source>
        <dbReference type="ARBA" id="ARBA00007362"/>
    </source>
</evidence>
<keyword evidence="9" id="KW-1185">Reference proteome</keyword>